<evidence type="ECO:0000256" key="6">
    <source>
        <dbReference type="ARBA" id="ARBA00022833"/>
    </source>
</evidence>
<comment type="similarity">
    <text evidence="2">Belongs to the krueppel C2H2-type zinc-finger protein family.</text>
</comment>
<gene>
    <name evidence="15" type="ORF">ElyMa_005179400</name>
</gene>
<dbReference type="SUPFAM" id="SSF57667">
    <property type="entry name" value="beta-beta-alpha zinc fingers"/>
    <property type="match status" value="2"/>
</dbReference>
<dbReference type="InterPro" id="IPR050717">
    <property type="entry name" value="C2H2-ZF_Transcription_Reg"/>
</dbReference>
<evidence type="ECO:0000256" key="3">
    <source>
        <dbReference type="ARBA" id="ARBA00022723"/>
    </source>
</evidence>
<protein>
    <submittedName>
        <fullName evidence="15">Protein odd-skipped-related 2</fullName>
    </submittedName>
</protein>
<dbReference type="GO" id="GO:0008270">
    <property type="term" value="F:zinc ion binding"/>
    <property type="evidence" value="ECO:0007669"/>
    <property type="project" value="UniProtKB-KW"/>
</dbReference>
<dbReference type="InterPro" id="IPR036236">
    <property type="entry name" value="Znf_C2H2_sf"/>
</dbReference>
<name>A0AAV4JT65_9GAST</name>
<keyword evidence="9" id="KW-0804">Transcription</keyword>
<keyword evidence="4" id="KW-0677">Repeat</keyword>
<dbReference type="PROSITE" id="PS50157">
    <property type="entry name" value="ZINC_FINGER_C2H2_2"/>
    <property type="match status" value="3"/>
</dbReference>
<accession>A0AAV4JT65</accession>
<feature type="domain" description="C2H2-type" evidence="14">
    <location>
        <begin position="441"/>
        <end position="468"/>
    </location>
</feature>
<feature type="region of interest" description="Disordered" evidence="13">
    <location>
        <begin position="150"/>
        <end position="227"/>
    </location>
</feature>
<evidence type="ECO:0000256" key="5">
    <source>
        <dbReference type="ARBA" id="ARBA00022771"/>
    </source>
</evidence>
<dbReference type="FunFam" id="3.30.160.60:FF:000311">
    <property type="entry name" value="protein odd-skipped-related 2 isoform X1"/>
    <property type="match status" value="1"/>
</dbReference>
<evidence type="ECO:0000256" key="12">
    <source>
        <dbReference type="PROSITE-ProRule" id="PRU00042"/>
    </source>
</evidence>
<reference evidence="15 16" key="1">
    <citation type="journal article" date="2021" name="Elife">
        <title>Chloroplast acquisition without the gene transfer in kleptoplastic sea slugs, Plakobranchus ocellatus.</title>
        <authorList>
            <person name="Maeda T."/>
            <person name="Takahashi S."/>
            <person name="Yoshida T."/>
            <person name="Shimamura S."/>
            <person name="Takaki Y."/>
            <person name="Nagai Y."/>
            <person name="Toyoda A."/>
            <person name="Suzuki Y."/>
            <person name="Arimoto A."/>
            <person name="Ishii H."/>
            <person name="Satoh N."/>
            <person name="Nishiyama T."/>
            <person name="Hasebe M."/>
            <person name="Maruyama T."/>
            <person name="Minagawa J."/>
            <person name="Obokata J."/>
            <person name="Shigenobu S."/>
        </authorList>
    </citation>
    <scope>NUCLEOTIDE SEQUENCE [LARGE SCALE GENOMIC DNA]</scope>
</reference>
<feature type="region of interest" description="Disordered" evidence="13">
    <location>
        <begin position="282"/>
        <end position="303"/>
    </location>
</feature>
<feature type="compositionally biased region" description="Low complexity" evidence="13">
    <location>
        <begin position="187"/>
        <end position="198"/>
    </location>
</feature>
<dbReference type="Pfam" id="PF00096">
    <property type="entry name" value="zf-C2H2"/>
    <property type="match status" value="3"/>
</dbReference>
<evidence type="ECO:0000256" key="11">
    <source>
        <dbReference type="ARBA" id="ARBA00038339"/>
    </source>
</evidence>
<evidence type="ECO:0000256" key="9">
    <source>
        <dbReference type="ARBA" id="ARBA00023163"/>
    </source>
</evidence>
<sequence>MVDVFDSERRPVSRDMFSPMHSLTIPLVPPVSPFAPSVCTNIWTQQTVLCSPPGLSSCYPYDVSNGSSLGKKSQRGDISVPHFSVLPWGSDTPFVNKDNNLWSPHGHCHQRQQGQQLHQKAKMEHLHKRHEVQEANRAYVKKADILDHHHQEHHHKHHLSHSEQTLSPDLQPYNYYPKKLRAPPSSQQQQKQQQQQQQKEQHNPPPHYDQHRHRHLSPDKTESKQTIRSDAALEIRPAFHLGHQVKESCTFFTGLTNYLPTNKYQTTSPTAPDIHQHATHIVGSPRTPHRTPTVPSPCTAASDAHHGSHFSKFSETHGDFTFIKPVGHTTQHNLHATDHSREQTFTKDYDSLDQPHKPVEKGAVNRTARFDFANLPRSVSLENEAEDLHLDSTKKRRVTVVSHLTSVTYAYTQGQERKEMLPPKLRRKSRLLSQPRAKKRFICKFCAREFTKSYNLLIHERTHTDERPFTCEDCGKAFRRQDHLRDHRYIHSKEKPYRCTECGKGFCQARTLTVHKAMHLQNSNGKQRNRKPKANTRTTTTAT</sequence>
<dbReference type="GO" id="GO:0000981">
    <property type="term" value="F:DNA-binding transcription factor activity, RNA polymerase II-specific"/>
    <property type="evidence" value="ECO:0007669"/>
    <property type="project" value="TreeGrafter"/>
</dbReference>
<dbReference type="Proteomes" id="UP000762676">
    <property type="component" value="Unassembled WGS sequence"/>
</dbReference>
<feature type="region of interest" description="Disordered" evidence="13">
    <location>
        <begin position="99"/>
        <end position="127"/>
    </location>
</feature>
<dbReference type="FunFam" id="3.30.160.60:FF:000006">
    <property type="entry name" value="Zinc finger protein 184 (Kruppel-like)"/>
    <property type="match status" value="1"/>
</dbReference>
<comment type="subcellular location">
    <subcellularLocation>
        <location evidence="1">Nucleus</location>
    </subcellularLocation>
</comment>
<evidence type="ECO:0000313" key="16">
    <source>
        <dbReference type="Proteomes" id="UP000762676"/>
    </source>
</evidence>
<feature type="region of interest" description="Disordered" evidence="13">
    <location>
        <begin position="520"/>
        <end position="543"/>
    </location>
</feature>
<evidence type="ECO:0000313" key="15">
    <source>
        <dbReference type="EMBL" id="GFS25269.1"/>
    </source>
</evidence>
<dbReference type="SMART" id="SM00355">
    <property type="entry name" value="ZnF_C2H2"/>
    <property type="match status" value="3"/>
</dbReference>
<keyword evidence="6" id="KW-0862">Zinc</keyword>
<evidence type="ECO:0000259" key="14">
    <source>
        <dbReference type="PROSITE" id="PS50157"/>
    </source>
</evidence>
<evidence type="ECO:0000256" key="8">
    <source>
        <dbReference type="ARBA" id="ARBA00023125"/>
    </source>
</evidence>
<comment type="caution">
    <text evidence="15">The sequence shown here is derived from an EMBL/GenBank/DDBJ whole genome shotgun (WGS) entry which is preliminary data.</text>
</comment>
<dbReference type="AlphaFoldDB" id="A0AAV4JT65"/>
<evidence type="ECO:0000256" key="2">
    <source>
        <dbReference type="ARBA" id="ARBA00006991"/>
    </source>
</evidence>
<dbReference type="PROSITE" id="PS00028">
    <property type="entry name" value="ZINC_FINGER_C2H2_1"/>
    <property type="match status" value="3"/>
</dbReference>
<keyword evidence="8" id="KW-0238">DNA-binding</keyword>
<evidence type="ECO:0000256" key="13">
    <source>
        <dbReference type="SAM" id="MobiDB-lite"/>
    </source>
</evidence>
<keyword evidence="3" id="KW-0479">Metal-binding</keyword>
<feature type="compositionally biased region" description="Basic and acidic residues" evidence="13">
    <location>
        <begin position="216"/>
        <end position="227"/>
    </location>
</feature>
<dbReference type="GO" id="GO:0000977">
    <property type="term" value="F:RNA polymerase II transcription regulatory region sequence-specific DNA binding"/>
    <property type="evidence" value="ECO:0007669"/>
    <property type="project" value="TreeGrafter"/>
</dbReference>
<feature type="domain" description="C2H2-type" evidence="14">
    <location>
        <begin position="497"/>
        <end position="524"/>
    </location>
</feature>
<keyword evidence="10" id="KW-0539">Nucleus</keyword>
<evidence type="ECO:0000256" key="7">
    <source>
        <dbReference type="ARBA" id="ARBA00023015"/>
    </source>
</evidence>
<evidence type="ECO:0000256" key="1">
    <source>
        <dbReference type="ARBA" id="ARBA00004123"/>
    </source>
</evidence>
<keyword evidence="16" id="KW-1185">Reference proteome</keyword>
<evidence type="ECO:0000256" key="4">
    <source>
        <dbReference type="ARBA" id="ARBA00022737"/>
    </source>
</evidence>
<feature type="domain" description="C2H2-type" evidence="14">
    <location>
        <begin position="469"/>
        <end position="496"/>
    </location>
</feature>
<dbReference type="FunFam" id="3.30.160.60:FF:000090">
    <property type="entry name" value="Odd-skipped-related transciption factor 2"/>
    <property type="match status" value="1"/>
</dbReference>
<dbReference type="GO" id="GO:0005634">
    <property type="term" value="C:nucleus"/>
    <property type="evidence" value="ECO:0007669"/>
    <property type="project" value="UniProtKB-SubCell"/>
</dbReference>
<organism evidence="15 16">
    <name type="scientific">Elysia marginata</name>
    <dbReference type="NCBI Taxonomy" id="1093978"/>
    <lineage>
        <taxon>Eukaryota</taxon>
        <taxon>Metazoa</taxon>
        <taxon>Spiralia</taxon>
        <taxon>Lophotrochozoa</taxon>
        <taxon>Mollusca</taxon>
        <taxon>Gastropoda</taxon>
        <taxon>Heterobranchia</taxon>
        <taxon>Euthyneura</taxon>
        <taxon>Panpulmonata</taxon>
        <taxon>Sacoglossa</taxon>
        <taxon>Placobranchoidea</taxon>
        <taxon>Plakobranchidae</taxon>
        <taxon>Elysia</taxon>
    </lineage>
</organism>
<dbReference type="PANTHER" id="PTHR14196:SF0">
    <property type="entry name" value="PROTEIN BOWEL"/>
    <property type="match status" value="1"/>
</dbReference>
<keyword evidence="5 12" id="KW-0863">Zinc-finger</keyword>
<comment type="similarity">
    <text evidence="11">Belongs to the Odd C2H2-type zinc-finger protein family.</text>
</comment>
<dbReference type="EMBL" id="BMAT01010360">
    <property type="protein sequence ID" value="GFS25269.1"/>
    <property type="molecule type" value="Genomic_DNA"/>
</dbReference>
<dbReference type="PANTHER" id="PTHR14196">
    <property type="entry name" value="ODD-SKIPPED - RELATED"/>
    <property type="match status" value="1"/>
</dbReference>
<evidence type="ECO:0000256" key="10">
    <source>
        <dbReference type="ARBA" id="ARBA00023242"/>
    </source>
</evidence>
<keyword evidence="7" id="KW-0805">Transcription regulation</keyword>
<proteinExistence type="inferred from homology"/>
<dbReference type="InterPro" id="IPR013087">
    <property type="entry name" value="Znf_C2H2_type"/>
</dbReference>
<dbReference type="Gene3D" id="3.30.160.60">
    <property type="entry name" value="Classic Zinc Finger"/>
    <property type="match status" value="3"/>
</dbReference>